<accession>A0A645IDN5</accession>
<evidence type="ECO:0000313" key="1">
    <source>
        <dbReference type="EMBL" id="MPN48952.1"/>
    </source>
</evidence>
<protein>
    <submittedName>
        <fullName evidence="1">Uncharacterized protein</fullName>
    </submittedName>
</protein>
<organism evidence="1">
    <name type="scientific">bioreactor metagenome</name>
    <dbReference type="NCBI Taxonomy" id="1076179"/>
    <lineage>
        <taxon>unclassified sequences</taxon>
        <taxon>metagenomes</taxon>
        <taxon>ecological metagenomes</taxon>
    </lineage>
</organism>
<dbReference type="AlphaFoldDB" id="A0A645IDN5"/>
<proteinExistence type="predicted"/>
<dbReference type="EMBL" id="VSSQ01111746">
    <property type="protein sequence ID" value="MPN48952.1"/>
    <property type="molecule type" value="Genomic_DNA"/>
</dbReference>
<name>A0A645IDN5_9ZZZZ</name>
<gene>
    <name evidence="1" type="ORF">SDC9_196565</name>
</gene>
<sequence length="127" mass="14362">MIEGLPAERMAGLNNFVKAFAFRFTKPNSLLRAQIRTHDLKQRMPAAFDFRNQPLAYDPAQRICQAGPDLVLLLGFEHTQDTIDGLAGIDRVQCAQDQVTGFSRAESDLYRIPIAHFTNQDHFRCLA</sequence>
<comment type="caution">
    <text evidence="1">The sequence shown here is derived from an EMBL/GenBank/DDBJ whole genome shotgun (WGS) entry which is preliminary data.</text>
</comment>
<reference evidence="1" key="1">
    <citation type="submission" date="2019-08" db="EMBL/GenBank/DDBJ databases">
        <authorList>
            <person name="Kucharzyk K."/>
            <person name="Murdoch R.W."/>
            <person name="Higgins S."/>
            <person name="Loffler F."/>
        </authorList>
    </citation>
    <scope>NUCLEOTIDE SEQUENCE</scope>
</reference>